<keyword evidence="1" id="KW-0378">Hydrolase</keyword>
<sequence length="263" mass="30162">MLGTGNAMVTRCYNTCFVLRNQEDCLLVDAGGGNGILAQMEKAGIPFENLHAMFVSHGHTDHVLGVIWVVRKISAMMKSGTYEGDFVIYCHTELADMIRSFCMQLLPGKFTKMFDKRIWITKVEEGQKEQAAGFKLRFFDIDSTKKKQFGFTAILPDGKKLVCLGDEPFNERNRSYAENGEWMLSEAFCLDEEKDTFKPYEKHHSTALDAGRTAQELGIQNLILYHTEDSDLKHRKDRYTKEAGRFFKNRIYVPDDLERILLC</sequence>
<gene>
    <name evidence="3" type="ORF">NQ502_02190</name>
</gene>
<keyword evidence="1" id="KW-0540">Nuclease</keyword>
<evidence type="ECO:0000313" key="4">
    <source>
        <dbReference type="Proteomes" id="UP001060164"/>
    </source>
</evidence>
<keyword evidence="4" id="KW-1185">Reference proteome</keyword>
<name>A0ABY5VL38_9FIRM</name>
<dbReference type="PANTHER" id="PTHR46018:SF2">
    <property type="entry name" value="ZINC PHOSPHODIESTERASE ELAC PROTEIN 1"/>
    <property type="match status" value="1"/>
</dbReference>
<dbReference type="InterPro" id="IPR036866">
    <property type="entry name" value="RibonucZ/Hydroxyglut_hydro"/>
</dbReference>
<evidence type="ECO:0000256" key="1">
    <source>
        <dbReference type="ARBA" id="ARBA00022759"/>
    </source>
</evidence>
<accession>A0ABY5VL38</accession>
<dbReference type="Proteomes" id="UP001060164">
    <property type="component" value="Chromosome"/>
</dbReference>
<evidence type="ECO:0000313" key="3">
    <source>
        <dbReference type="EMBL" id="UWP61334.1"/>
    </source>
</evidence>
<keyword evidence="1" id="KW-0255">Endonuclease</keyword>
<protein>
    <submittedName>
        <fullName evidence="3">MBL fold metallo-hydrolase</fullName>
    </submittedName>
</protein>
<dbReference type="PANTHER" id="PTHR46018">
    <property type="entry name" value="ZINC PHOSPHODIESTERASE ELAC PROTEIN 1"/>
    <property type="match status" value="1"/>
</dbReference>
<evidence type="ECO:0000259" key="2">
    <source>
        <dbReference type="SMART" id="SM00849"/>
    </source>
</evidence>
<dbReference type="Pfam" id="PF23023">
    <property type="entry name" value="Anti-Pycsar_Apyc1"/>
    <property type="match status" value="1"/>
</dbReference>
<proteinExistence type="predicted"/>
<feature type="domain" description="Metallo-beta-lactamase" evidence="2">
    <location>
        <begin position="13"/>
        <end position="204"/>
    </location>
</feature>
<dbReference type="SUPFAM" id="SSF56281">
    <property type="entry name" value="Metallo-hydrolase/oxidoreductase"/>
    <property type="match status" value="1"/>
</dbReference>
<reference evidence="3" key="1">
    <citation type="journal article" date="2022" name="Cell">
        <title>Design, construction, and in vivo augmentation of a complex gut microbiome.</title>
        <authorList>
            <person name="Cheng A.G."/>
            <person name="Ho P.Y."/>
            <person name="Aranda-Diaz A."/>
            <person name="Jain S."/>
            <person name="Yu F.B."/>
            <person name="Meng X."/>
            <person name="Wang M."/>
            <person name="Iakiviak M."/>
            <person name="Nagashima K."/>
            <person name="Zhao A."/>
            <person name="Murugkar P."/>
            <person name="Patil A."/>
            <person name="Atabakhsh K."/>
            <person name="Weakley A."/>
            <person name="Yan J."/>
            <person name="Brumbaugh A.R."/>
            <person name="Higginbottom S."/>
            <person name="Dimas A."/>
            <person name="Shiver A.L."/>
            <person name="Deutschbauer A."/>
            <person name="Neff N."/>
            <person name="Sonnenburg J.L."/>
            <person name="Huang K.C."/>
            <person name="Fischbach M.A."/>
        </authorList>
    </citation>
    <scope>NUCLEOTIDE SEQUENCE</scope>
    <source>
        <strain evidence="3">DSM 19829</strain>
    </source>
</reference>
<dbReference type="EMBL" id="CP102290">
    <property type="protein sequence ID" value="UWP61334.1"/>
    <property type="molecule type" value="Genomic_DNA"/>
</dbReference>
<dbReference type="Gene3D" id="3.60.15.10">
    <property type="entry name" value="Ribonuclease Z/Hydroxyacylglutathione hydrolase-like"/>
    <property type="match status" value="1"/>
</dbReference>
<dbReference type="InterPro" id="IPR001279">
    <property type="entry name" value="Metallo-B-lactamas"/>
</dbReference>
<dbReference type="SMART" id="SM00849">
    <property type="entry name" value="Lactamase_B"/>
    <property type="match status" value="1"/>
</dbReference>
<organism evidence="3 4">
    <name type="scientific">Ruminococcus gauvreauii</name>
    <dbReference type="NCBI Taxonomy" id="438033"/>
    <lineage>
        <taxon>Bacteria</taxon>
        <taxon>Bacillati</taxon>
        <taxon>Bacillota</taxon>
        <taxon>Clostridia</taxon>
        <taxon>Eubacteriales</taxon>
        <taxon>Oscillospiraceae</taxon>
        <taxon>Ruminococcus</taxon>
    </lineage>
</organism>